<dbReference type="GO" id="GO:0004854">
    <property type="term" value="F:xanthine dehydrogenase activity"/>
    <property type="evidence" value="ECO:0007669"/>
    <property type="project" value="UniProtKB-EC"/>
</dbReference>
<dbReference type="InterPro" id="IPR027051">
    <property type="entry name" value="XdhC_Rossmann_dom"/>
</dbReference>
<evidence type="ECO:0000313" key="4">
    <source>
        <dbReference type="Proteomes" id="UP000326611"/>
    </source>
</evidence>
<dbReference type="InterPro" id="IPR052698">
    <property type="entry name" value="MoCofactor_Util/Proc"/>
</dbReference>
<protein>
    <submittedName>
        <fullName evidence="3">Putative xanthine dehydrogenase subunit A</fullName>
        <ecNumber evidence="3">1.17.1.4</ecNumber>
    </submittedName>
</protein>
<dbReference type="PANTHER" id="PTHR30388:SF6">
    <property type="entry name" value="XANTHINE DEHYDROGENASE SUBUNIT A-RELATED"/>
    <property type="match status" value="1"/>
</dbReference>
<dbReference type="AlphaFoldDB" id="A0A5E7S4L7"/>
<evidence type="ECO:0000259" key="1">
    <source>
        <dbReference type="Pfam" id="PF02625"/>
    </source>
</evidence>
<gene>
    <name evidence="3" type="primary">pucA_2</name>
    <name evidence="3" type="ORF">PS918_02298</name>
</gene>
<feature type="domain" description="XdhC- CoxI" evidence="1">
    <location>
        <begin position="15"/>
        <end position="80"/>
    </location>
</feature>
<dbReference type="Pfam" id="PF13478">
    <property type="entry name" value="XdhC_C"/>
    <property type="match status" value="1"/>
</dbReference>
<dbReference type="EC" id="1.17.1.4" evidence="3"/>
<name>A0A5E7S4L7_PSEFL</name>
<dbReference type="EMBL" id="CABVIY010000003">
    <property type="protein sequence ID" value="VVP81034.1"/>
    <property type="molecule type" value="Genomic_DNA"/>
</dbReference>
<reference evidence="3 4" key="1">
    <citation type="submission" date="2019-09" db="EMBL/GenBank/DDBJ databases">
        <authorList>
            <person name="Chandra G."/>
            <person name="Truman W A."/>
        </authorList>
    </citation>
    <scope>NUCLEOTIDE SEQUENCE [LARGE SCALE GENOMIC DNA]</scope>
    <source>
        <strain evidence="3">PS918</strain>
    </source>
</reference>
<proteinExistence type="predicted"/>
<dbReference type="RefSeq" id="WP_150770379.1">
    <property type="nucleotide sequence ID" value="NZ_CABVIY010000003.1"/>
</dbReference>
<evidence type="ECO:0000313" key="3">
    <source>
        <dbReference type="EMBL" id="VVP81034.1"/>
    </source>
</evidence>
<dbReference type="InterPro" id="IPR003777">
    <property type="entry name" value="XdhC_CoxI"/>
</dbReference>
<dbReference type="OrthoDB" id="9815497at2"/>
<evidence type="ECO:0000259" key="2">
    <source>
        <dbReference type="Pfam" id="PF13478"/>
    </source>
</evidence>
<dbReference type="PANTHER" id="PTHR30388">
    <property type="entry name" value="ALDEHYDE OXIDOREDUCTASE MOLYBDENUM COFACTOR ASSEMBLY PROTEIN"/>
    <property type="match status" value="1"/>
</dbReference>
<dbReference type="Proteomes" id="UP000326611">
    <property type="component" value="Unassembled WGS sequence"/>
</dbReference>
<accession>A0A5E7S4L7</accession>
<keyword evidence="3" id="KW-0560">Oxidoreductase</keyword>
<sequence>MSGLNDLLHAIESAAQAGEETILATVVKVEGSAYRRPGARMLIPLHGRTVGTVSGGCLEQDLAKKAWWLTDAGEPVVRRYSTGATEDEDDEHSALTFGLGCNGTVFVMLERLRAKQPHAAIELLHRVRDTQQPAAMATVIATSRNASARVGDRLLSDTASDLRNPTLNHAIRQDLRKTLAGKKSSLRLYTDARGEVEVFFEYLAPPPRLVIFGAGHDAQPLVRMAKGLNWHVSVIDSRSHFARPERFPQADAVIFASLDNPFDLQPLIEGAAVAVMTHSYRQDRHWLSQVLQGAPAYIGQLGPRERTERLLAEIGPGSPVLHYPMGLDLGGDAPETVALAILAEITAVQNQRQGGMLKRRNKPIHPVDLAISERLEAVPAQIACTAQ</sequence>
<organism evidence="3 4">
    <name type="scientific">Pseudomonas fluorescens</name>
    <dbReference type="NCBI Taxonomy" id="294"/>
    <lineage>
        <taxon>Bacteria</taxon>
        <taxon>Pseudomonadati</taxon>
        <taxon>Pseudomonadota</taxon>
        <taxon>Gammaproteobacteria</taxon>
        <taxon>Pseudomonadales</taxon>
        <taxon>Pseudomonadaceae</taxon>
        <taxon>Pseudomonas</taxon>
    </lineage>
</organism>
<dbReference type="Pfam" id="PF02625">
    <property type="entry name" value="XdhC_CoxI"/>
    <property type="match status" value="1"/>
</dbReference>
<feature type="domain" description="XdhC Rossmann" evidence="2">
    <location>
        <begin position="209"/>
        <end position="345"/>
    </location>
</feature>
<dbReference type="Gene3D" id="3.40.50.720">
    <property type="entry name" value="NAD(P)-binding Rossmann-like Domain"/>
    <property type="match status" value="1"/>
</dbReference>